<dbReference type="AlphaFoldDB" id="A0AAE1MNI3"/>
<dbReference type="Pfam" id="PF00564">
    <property type="entry name" value="PB1"/>
    <property type="match status" value="1"/>
</dbReference>
<evidence type="ECO:0000313" key="2">
    <source>
        <dbReference type="EMBL" id="KAK4270865.1"/>
    </source>
</evidence>
<accession>A0AAE1MNI3</accession>
<comment type="caution">
    <text evidence="2">The sequence shown here is derived from an EMBL/GenBank/DDBJ whole genome shotgun (WGS) entry which is preliminary data.</text>
</comment>
<name>A0AAE1MNI3_9FABA</name>
<reference evidence="2" key="1">
    <citation type="submission" date="2023-10" db="EMBL/GenBank/DDBJ databases">
        <title>Chromosome-level genome of the transformable northern wattle, Acacia crassicarpa.</title>
        <authorList>
            <person name="Massaro I."/>
            <person name="Sinha N.R."/>
            <person name="Poethig S."/>
            <person name="Leichty A.R."/>
        </authorList>
    </citation>
    <scope>NUCLEOTIDE SEQUENCE</scope>
    <source>
        <strain evidence="2">Acra3RX</strain>
        <tissue evidence="2">Leaf</tissue>
    </source>
</reference>
<dbReference type="Proteomes" id="UP001293593">
    <property type="component" value="Unassembled WGS sequence"/>
</dbReference>
<evidence type="ECO:0000259" key="1">
    <source>
        <dbReference type="Pfam" id="PF00564"/>
    </source>
</evidence>
<dbReference type="InterPro" id="IPR000270">
    <property type="entry name" value="PB1_dom"/>
</dbReference>
<gene>
    <name evidence="2" type="ORF">QN277_019633</name>
</gene>
<feature type="domain" description="PB1" evidence="1">
    <location>
        <begin position="25"/>
        <end position="94"/>
    </location>
</feature>
<keyword evidence="3" id="KW-1185">Reference proteome</keyword>
<sequence length="116" mass="12948">MAATTSSKSLICFFHVGGEFVTNSEGKVKYNGGSVSVKSIKEGIKVEELRLMIGEWFGLDGNGCDIKYTLSFDEKVLVDMVDDYEMENMFSYNERSAHVYVGCKCSDIAAREMDDQ</sequence>
<protein>
    <recommendedName>
        <fullName evidence="1">PB1 domain-containing protein</fullName>
    </recommendedName>
</protein>
<evidence type="ECO:0000313" key="3">
    <source>
        <dbReference type="Proteomes" id="UP001293593"/>
    </source>
</evidence>
<proteinExistence type="predicted"/>
<organism evidence="2 3">
    <name type="scientific">Acacia crassicarpa</name>
    <name type="common">northern wattle</name>
    <dbReference type="NCBI Taxonomy" id="499986"/>
    <lineage>
        <taxon>Eukaryota</taxon>
        <taxon>Viridiplantae</taxon>
        <taxon>Streptophyta</taxon>
        <taxon>Embryophyta</taxon>
        <taxon>Tracheophyta</taxon>
        <taxon>Spermatophyta</taxon>
        <taxon>Magnoliopsida</taxon>
        <taxon>eudicotyledons</taxon>
        <taxon>Gunneridae</taxon>
        <taxon>Pentapetalae</taxon>
        <taxon>rosids</taxon>
        <taxon>fabids</taxon>
        <taxon>Fabales</taxon>
        <taxon>Fabaceae</taxon>
        <taxon>Caesalpinioideae</taxon>
        <taxon>mimosoid clade</taxon>
        <taxon>Acacieae</taxon>
        <taxon>Acacia</taxon>
    </lineage>
</organism>
<dbReference type="EMBL" id="JAWXYG010000005">
    <property type="protein sequence ID" value="KAK4270865.1"/>
    <property type="molecule type" value="Genomic_DNA"/>
</dbReference>
<dbReference type="CDD" id="cd05992">
    <property type="entry name" value="PB1"/>
    <property type="match status" value="1"/>
</dbReference>